<dbReference type="InterPro" id="IPR029021">
    <property type="entry name" value="Prot-tyrosine_phosphatase-like"/>
</dbReference>
<gene>
    <name evidence="2" type="ORF">ADL15_06215</name>
</gene>
<dbReference type="EMBL" id="LLZH01000025">
    <property type="protein sequence ID" value="KUL40581.1"/>
    <property type="molecule type" value="Genomic_DNA"/>
</dbReference>
<accession>A0A0X3V700</accession>
<evidence type="ECO:0000256" key="1">
    <source>
        <dbReference type="SAM" id="MobiDB-lite"/>
    </source>
</evidence>
<feature type="region of interest" description="Disordered" evidence="1">
    <location>
        <begin position="1"/>
        <end position="21"/>
    </location>
</feature>
<dbReference type="Gene3D" id="3.90.190.10">
    <property type="entry name" value="Protein tyrosine phosphatase superfamily"/>
    <property type="match status" value="1"/>
</dbReference>
<keyword evidence="3" id="KW-1185">Reference proteome</keyword>
<reference evidence="2 3" key="1">
    <citation type="submission" date="2015-10" db="EMBL/GenBank/DDBJ databases">
        <authorList>
            <person name="Gilbert D.G."/>
        </authorList>
    </citation>
    <scope>NUCLEOTIDE SEQUENCE [LARGE SCALE GENOMIC DNA]</scope>
    <source>
        <strain evidence="2 3">NRRL B-16712</strain>
    </source>
</reference>
<evidence type="ECO:0008006" key="4">
    <source>
        <dbReference type="Google" id="ProtNLM"/>
    </source>
</evidence>
<dbReference type="OrthoDB" id="9806482at2"/>
<dbReference type="AlphaFoldDB" id="A0A0X3V700"/>
<proteinExistence type="predicted"/>
<comment type="caution">
    <text evidence="2">The sequence shown here is derived from an EMBL/GenBank/DDBJ whole genome shotgun (WGS) entry which is preliminary data.</text>
</comment>
<evidence type="ECO:0000313" key="3">
    <source>
        <dbReference type="Proteomes" id="UP000053244"/>
    </source>
</evidence>
<evidence type="ECO:0000313" key="2">
    <source>
        <dbReference type="EMBL" id="KUL40581.1"/>
    </source>
</evidence>
<dbReference type="SUPFAM" id="SSF52799">
    <property type="entry name" value="(Phosphotyrosine protein) phosphatases II"/>
    <property type="match status" value="1"/>
</dbReference>
<protein>
    <recommendedName>
        <fullName evidence="4">Tyrosine specific protein phosphatases domain-containing protein</fullName>
    </recommendedName>
</protein>
<sequence length="148" mass="15557">MGPALHVIAGPGPGQLATMARPRDEPWSSQELGALARAGVHVLVCTTAHRPPDADSAGIELVAYPVPDTSAPRKEATEMVALATRLAREVRSGRFVVTQSAADLGRTTLLATMTLALLGIRPGEALRRIGITPGQPVPQDWLHDFVAG</sequence>
<name>A0A0X3V700_9ACTN</name>
<organism evidence="2 3">
    <name type="scientific">Actinoplanes awajinensis subsp. mycoplanecinus</name>
    <dbReference type="NCBI Taxonomy" id="135947"/>
    <lineage>
        <taxon>Bacteria</taxon>
        <taxon>Bacillati</taxon>
        <taxon>Actinomycetota</taxon>
        <taxon>Actinomycetes</taxon>
        <taxon>Micromonosporales</taxon>
        <taxon>Micromonosporaceae</taxon>
        <taxon>Actinoplanes</taxon>
    </lineage>
</organism>
<dbReference type="Proteomes" id="UP000053244">
    <property type="component" value="Unassembled WGS sequence"/>
</dbReference>